<dbReference type="InterPro" id="IPR036188">
    <property type="entry name" value="FAD/NAD-bd_sf"/>
</dbReference>
<name>A0A512NMT6_9HYPH</name>
<proteinExistence type="predicted"/>
<dbReference type="GO" id="GO:0016491">
    <property type="term" value="F:oxidoreductase activity"/>
    <property type="evidence" value="ECO:0007669"/>
    <property type="project" value="UniProtKB-KW"/>
</dbReference>
<accession>A0A512NMT6</accession>
<sequence>MSPGKRIIICGGGAIGAATAYFLSRRGAEPIVIERHEVAGSASGKSGGFLALDWCRGSPLDRLARRSFALHAELADTLGNPWGYRRLDTYGGYAVENGEARGPGERPWLSEAVTLTGRLGSPQTTAIVEPRAFTKGLMAAAEKHGGALRHGTAVDLMRDKDGVRGVVLEDGEVVEGDAVVIAMGPWSILATRWLPLPAVYGYKGHSLIFRTGEAIAAEALFLEYQETSGEVLTPEIFPRADGTTWVCAVSSTEPLPVDPAQVSPDEGAHDRLEAMCRTISPALATAPITARQACFRPVTDDGLPLIGAVPGVDGAFVATGHSVWGMLNAPATGEAMAELILDGAAQHLDLRPFAPGRLRAFDPARLRRA</sequence>
<comment type="caution">
    <text evidence="3">The sequence shown here is derived from an EMBL/GenBank/DDBJ whole genome shotgun (WGS) entry which is preliminary data.</text>
</comment>
<dbReference type="Pfam" id="PF01266">
    <property type="entry name" value="DAO"/>
    <property type="match status" value="1"/>
</dbReference>
<reference evidence="3 4" key="1">
    <citation type="submission" date="2019-07" db="EMBL/GenBank/DDBJ databases">
        <title>Whole genome shotgun sequence of Reyranella soli NBRC 108950.</title>
        <authorList>
            <person name="Hosoyama A."/>
            <person name="Uohara A."/>
            <person name="Ohji S."/>
            <person name="Ichikawa N."/>
        </authorList>
    </citation>
    <scope>NUCLEOTIDE SEQUENCE [LARGE SCALE GENOMIC DNA]</scope>
    <source>
        <strain evidence="3 4">NBRC 108950</strain>
    </source>
</reference>
<dbReference type="EMBL" id="BKAJ01000156">
    <property type="protein sequence ID" value="GEP60266.1"/>
    <property type="molecule type" value="Genomic_DNA"/>
</dbReference>
<dbReference type="PANTHER" id="PTHR13847:SF150">
    <property type="entry name" value="OXIDOREDUCTASE TDA3-RELATED"/>
    <property type="match status" value="1"/>
</dbReference>
<dbReference type="GO" id="GO:0005737">
    <property type="term" value="C:cytoplasm"/>
    <property type="evidence" value="ECO:0007669"/>
    <property type="project" value="TreeGrafter"/>
</dbReference>
<dbReference type="SUPFAM" id="SSF51905">
    <property type="entry name" value="FAD/NAD(P)-binding domain"/>
    <property type="match status" value="1"/>
</dbReference>
<dbReference type="Gene3D" id="3.30.9.10">
    <property type="entry name" value="D-Amino Acid Oxidase, subunit A, domain 2"/>
    <property type="match status" value="1"/>
</dbReference>
<protein>
    <submittedName>
        <fullName evidence="3">D-amino-acid oxidase</fullName>
    </submittedName>
</protein>
<evidence type="ECO:0000313" key="4">
    <source>
        <dbReference type="Proteomes" id="UP000321058"/>
    </source>
</evidence>
<evidence type="ECO:0000313" key="3">
    <source>
        <dbReference type="EMBL" id="GEP60266.1"/>
    </source>
</evidence>
<gene>
    <name evidence="3" type="ORF">RSO01_74320</name>
</gene>
<dbReference type="RefSeq" id="WP_147155615.1">
    <property type="nucleotide sequence ID" value="NZ_BKAJ01000156.1"/>
</dbReference>
<keyword evidence="4" id="KW-1185">Reference proteome</keyword>
<dbReference type="PANTHER" id="PTHR13847">
    <property type="entry name" value="SARCOSINE DEHYDROGENASE-RELATED"/>
    <property type="match status" value="1"/>
</dbReference>
<dbReference type="Proteomes" id="UP000321058">
    <property type="component" value="Unassembled WGS sequence"/>
</dbReference>
<keyword evidence="1" id="KW-0560">Oxidoreductase</keyword>
<feature type="domain" description="FAD dependent oxidoreductase" evidence="2">
    <location>
        <begin position="6"/>
        <end position="339"/>
    </location>
</feature>
<evidence type="ECO:0000256" key="1">
    <source>
        <dbReference type="ARBA" id="ARBA00023002"/>
    </source>
</evidence>
<dbReference type="Gene3D" id="3.50.50.60">
    <property type="entry name" value="FAD/NAD(P)-binding domain"/>
    <property type="match status" value="2"/>
</dbReference>
<dbReference type="InterPro" id="IPR006076">
    <property type="entry name" value="FAD-dep_OxRdtase"/>
</dbReference>
<organism evidence="3 4">
    <name type="scientific">Reyranella soli</name>
    <dbReference type="NCBI Taxonomy" id="1230389"/>
    <lineage>
        <taxon>Bacteria</taxon>
        <taxon>Pseudomonadati</taxon>
        <taxon>Pseudomonadota</taxon>
        <taxon>Alphaproteobacteria</taxon>
        <taxon>Hyphomicrobiales</taxon>
        <taxon>Reyranellaceae</taxon>
        <taxon>Reyranella</taxon>
    </lineage>
</organism>
<dbReference type="OrthoDB" id="9805337at2"/>
<dbReference type="AlphaFoldDB" id="A0A512NMT6"/>
<evidence type="ECO:0000259" key="2">
    <source>
        <dbReference type="Pfam" id="PF01266"/>
    </source>
</evidence>